<evidence type="ECO:0000313" key="6">
    <source>
        <dbReference type="Proteomes" id="UP000271974"/>
    </source>
</evidence>
<reference evidence="5 6" key="1">
    <citation type="submission" date="2019-01" db="EMBL/GenBank/DDBJ databases">
        <title>A draft genome assembly of the solar-powered sea slug Elysia chlorotica.</title>
        <authorList>
            <person name="Cai H."/>
            <person name="Li Q."/>
            <person name="Fang X."/>
            <person name="Li J."/>
            <person name="Curtis N.E."/>
            <person name="Altenburger A."/>
            <person name="Shibata T."/>
            <person name="Feng M."/>
            <person name="Maeda T."/>
            <person name="Schwartz J.A."/>
            <person name="Shigenobu S."/>
            <person name="Lundholm N."/>
            <person name="Nishiyama T."/>
            <person name="Yang H."/>
            <person name="Hasebe M."/>
            <person name="Li S."/>
            <person name="Pierce S.K."/>
            <person name="Wang J."/>
        </authorList>
    </citation>
    <scope>NUCLEOTIDE SEQUENCE [LARGE SCALE GENOMIC DNA]</scope>
    <source>
        <strain evidence="5">EC2010</strain>
        <tissue evidence="5">Whole organism of an adult</tissue>
    </source>
</reference>
<feature type="signal peptide" evidence="3">
    <location>
        <begin position="1"/>
        <end position="23"/>
    </location>
</feature>
<evidence type="ECO:0000313" key="5">
    <source>
        <dbReference type="EMBL" id="RUS85058.1"/>
    </source>
</evidence>
<evidence type="ECO:0000256" key="2">
    <source>
        <dbReference type="SAM" id="Phobius"/>
    </source>
</evidence>
<dbReference type="Gene3D" id="2.60.40.10">
    <property type="entry name" value="Immunoglobulins"/>
    <property type="match status" value="1"/>
</dbReference>
<keyword evidence="6" id="KW-1185">Reference proteome</keyword>
<keyword evidence="2" id="KW-1133">Transmembrane helix</keyword>
<feature type="domain" description="Ig-like" evidence="4">
    <location>
        <begin position="15"/>
        <end position="120"/>
    </location>
</feature>
<dbReference type="SMART" id="SM00408">
    <property type="entry name" value="IGc2"/>
    <property type="match status" value="1"/>
</dbReference>
<dbReference type="Pfam" id="PF13927">
    <property type="entry name" value="Ig_3"/>
    <property type="match status" value="1"/>
</dbReference>
<dbReference type="AlphaFoldDB" id="A0A3S0ZSW2"/>
<keyword evidence="3" id="KW-0732">Signal</keyword>
<dbReference type="InterPro" id="IPR036179">
    <property type="entry name" value="Ig-like_dom_sf"/>
</dbReference>
<gene>
    <name evidence="5" type="ORF">EGW08_007195</name>
</gene>
<organism evidence="5 6">
    <name type="scientific">Elysia chlorotica</name>
    <name type="common">Eastern emerald elysia</name>
    <name type="synonym">Sea slug</name>
    <dbReference type="NCBI Taxonomy" id="188477"/>
    <lineage>
        <taxon>Eukaryota</taxon>
        <taxon>Metazoa</taxon>
        <taxon>Spiralia</taxon>
        <taxon>Lophotrochozoa</taxon>
        <taxon>Mollusca</taxon>
        <taxon>Gastropoda</taxon>
        <taxon>Heterobranchia</taxon>
        <taxon>Euthyneura</taxon>
        <taxon>Panpulmonata</taxon>
        <taxon>Sacoglossa</taxon>
        <taxon>Placobranchoidea</taxon>
        <taxon>Plakobranchidae</taxon>
        <taxon>Elysia</taxon>
    </lineage>
</organism>
<dbReference type="InterPro" id="IPR003598">
    <property type="entry name" value="Ig_sub2"/>
</dbReference>
<dbReference type="InterPro" id="IPR003599">
    <property type="entry name" value="Ig_sub"/>
</dbReference>
<dbReference type="STRING" id="188477.A0A3S0ZSW2"/>
<evidence type="ECO:0000256" key="3">
    <source>
        <dbReference type="SAM" id="SignalP"/>
    </source>
</evidence>
<keyword evidence="2" id="KW-0812">Transmembrane</keyword>
<dbReference type="InterPro" id="IPR007110">
    <property type="entry name" value="Ig-like_dom"/>
</dbReference>
<dbReference type="SUPFAM" id="SSF48726">
    <property type="entry name" value="Immunoglobulin"/>
    <property type="match status" value="1"/>
</dbReference>
<dbReference type="PROSITE" id="PS50835">
    <property type="entry name" value="IG_LIKE"/>
    <property type="match status" value="1"/>
</dbReference>
<protein>
    <recommendedName>
        <fullName evidence="4">Ig-like domain-containing protein</fullName>
    </recommendedName>
</protein>
<dbReference type="EMBL" id="RQTK01000184">
    <property type="protein sequence ID" value="RUS85058.1"/>
    <property type="molecule type" value="Genomic_DNA"/>
</dbReference>
<dbReference type="SMART" id="SM00409">
    <property type="entry name" value="IG"/>
    <property type="match status" value="1"/>
</dbReference>
<name>A0A3S0ZSW2_ELYCH</name>
<dbReference type="OrthoDB" id="6156630at2759"/>
<proteinExistence type="predicted"/>
<dbReference type="Proteomes" id="UP000271974">
    <property type="component" value="Unassembled WGS sequence"/>
</dbReference>
<keyword evidence="2" id="KW-0472">Membrane</keyword>
<feature type="transmembrane region" description="Helical" evidence="2">
    <location>
        <begin position="127"/>
        <end position="150"/>
    </location>
</feature>
<accession>A0A3S0ZSW2</accession>
<feature type="chain" id="PRO_5018749555" description="Ig-like domain-containing protein" evidence="3">
    <location>
        <begin position="24"/>
        <end position="179"/>
    </location>
</feature>
<feature type="region of interest" description="Disordered" evidence="1">
    <location>
        <begin position="160"/>
        <end position="179"/>
    </location>
</feature>
<comment type="caution">
    <text evidence="5">The sequence shown here is derived from an EMBL/GenBank/DDBJ whole genome shotgun (WGS) entry which is preliminary data.</text>
</comment>
<sequence>MLPITALASLLLIGPALLLSARGELDVEPVELAVESGEDAEFSCVWSGEDNATKLETVTWYRRTASAASTAVVQELLVTNSYRVRVDNGVLTIQNVTVADRGQYVCRDDSSAVSTEADLIVYDMPGYWLEMGVVIGVAGLLLVIAVLLLMRQRTRRIRPQKQKTRRFKQMVSADAEKQG</sequence>
<evidence type="ECO:0000259" key="4">
    <source>
        <dbReference type="PROSITE" id="PS50835"/>
    </source>
</evidence>
<evidence type="ECO:0000256" key="1">
    <source>
        <dbReference type="SAM" id="MobiDB-lite"/>
    </source>
</evidence>
<dbReference type="InterPro" id="IPR013783">
    <property type="entry name" value="Ig-like_fold"/>
</dbReference>